<proteinExistence type="predicted"/>
<reference evidence="2" key="2">
    <citation type="journal article" date="2021" name="PeerJ">
        <title>Extensive microbial diversity within the chicken gut microbiome revealed by metagenomics and culture.</title>
        <authorList>
            <person name="Gilroy R."/>
            <person name="Ravi A."/>
            <person name="Getino M."/>
            <person name="Pursley I."/>
            <person name="Horton D.L."/>
            <person name="Alikhan N.F."/>
            <person name="Baker D."/>
            <person name="Gharbi K."/>
            <person name="Hall N."/>
            <person name="Watson M."/>
            <person name="Adriaenssens E.M."/>
            <person name="Foster-Nyarko E."/>
            <person name="Jarju S."/>
            <person name="Secka A."/>
            <person name="Antonio M."/>
            <person name="Oren A."/>
            <person name="Chaudhuri R.R."/>
            <person name="La Ragione R."/>
            <person name="Hildebrand F."/>
            <person name="Pallen M.J."/>
        </authorList>
    </citation>
    <scope>NUCLEOTIDE SEQUENCE</scope>
    <source>
        <strain evidence="2">ChiSxjej1B13-7041</strain>
    </source>
</reference>
<name>A0A9D1EIA6_9FIRM</name>
<evidence type="ECO:0000256" key="1">
    <source>
        <dbReference type="SAM" id="Phobius"/>
    </source>
</evidence>
<dbReference type="AlphaFoldDB" id="A0A9D1EIA6"/>
<feature type="transmembrane region" description="Helical" evidence="1">
    <location>
        <begin position="234"/>
        <end position="252"/>
    </location>
</feature>
<protein>
    <submittedName>
        <fullName evidence="2">Uncharacterized protein</fullName>
    </submittedName>
</protein>
<feature type="transmembrane region" description="Helical" evidence="1">
    <location>
        <begin position="53"/>
        <end position="77"/>
    </location>
</feature>
<dbReference type="EMBL" id="DVHU01000032">
    <property type="protein sequence ID" value="HIR92537.1"/>
    <property type="molecule type" value="Genomic_DNA"/>
</dbReference>
<dbReference type="Proteomes" id="UP000886841">
    <property type="component" value="Unassembled WGS sequence"/>
</dbReference>
<sequence>MKGKYPTEAFALGMILFSAGLKEAFAAGSLMILTAVFAEFLKNLLKPLVPAWSSALCAALAAGSLCASAFLLGFWALGIEMDAGTWSMTFLLGLLAARHVLRAELQAEYGELLWECAVFWGFWVLLAAVREFLATGAVFGSFIVRGSYQSKGFLDPAFGLLGTGLALAFTNGLLKKRGPDAESLLLALPLIIFARPLEMVSLGPLAGLLWTILAPAALFVSCRQTLKFSRTSSSFRGLPTELLTLGFIYMILGLY</sequence>
<evidence type="ECO:0000313" key="2">
    <source>
        <dbReference type="EMBL" id="HIR92537.1"/>
    </source>
</evidence>
<organism evidence="2 3">
    <name type="scientific">Candidatus Egerieimonas intestinavium</name>
    <dbReference type="NCBI Taxonomy" id="2840777"/>
    <lineage>
        <taxon>Bacteria</taxon>
        <taxon>Bacillati</taxon>
        <taxon>Bacillota</taxon>
        <taxon>Clostridia</taxon>
        <taxon>Lachnospirales</taxon>
        <taxon>Lachnospiraceae</taxon>
        <taxon>Lachnospiraceae incertae sedis</taxon>
        <taxon>Candidatus Egerieimonas</taxon>
    </lineage>
</organism>
<accession>A0A9D1EIA6</accession>
<evidence type="ECO:0000313" key="3">
    <source>
        <dbReference type="Proteomes" id="UP000886841"/>
    </source>
</evidence>
<feature type="transmembrane region" description="Helical" evidence="1">
    <location>
        <begin position="153"/>
        <end position="174"/>
    </location>
</feature>
<keyword evidence="1" id="KW-0812">Transmembrane</keyword>
<feature type="transmembrane region" description="Helical" evidence="1">
    <location>
        <begin position="24"/>
        <end position="41"/>
    </location>
</feature>
<comment type="caution">
    <text evidence="2">The sequence shown here is derived from an EMBL/GenBank/DDBJ whole genome shotgun (WGS) entry which is preliminary data.</text>
</comment>
<reference evidence="2" key="1">
    <citation type="submission" date="2020-10" db="EMBL/GenBank/DDBJ databases">
        <authorList>
            <person name="Gilroy R."/>
        </authorList>
    </citation>
    <scope>NUCLEOTIDE SEQUENCE</scope>
    <source>
        <strain evidence="2">ChiSxjej1B13-7041</strain>
    </source>
</reference>
<feature type="transmembrane region" description="Helical" evidence="1">
    <location>
        <begin position="203"/>
        <end position="222"/>
    </location>
</feature>
<keyword evidence="1" id="KW-1133">Transmembrane helix</keyword>
<keyword evidence="1" id="KW-0472">Membrane</keyword>
<feature type="transmembrane region" description="Helical" evidence="1">
    <location>
        <begin position="113"/>
        <end position="133"/>
    </location>
</feature>
<gene>
    <name evidence="2" type="ORF">IAB98_03820</name>
</gene>